<dbReference type="Pfam" id="PF02879">
    <property type="entry name" value="PGM_PMM_II"/>
    <property type="match status" value="1"/>
</dbReference>
<dbReference type="InterPro" id="IPR005846">
    <property type="entry name" value="A-D-PHexomutase_a/b/a-III"/>
</dbReference>
<dbReference type="InterPro" id="IPR036900">
    <property type="entry name" value="A-D-PHexomutase_C_sf"/>
</dbReference>
<dbReference type="AlphaFoldDB" id="A0A5B9PE61"/>
<comment type="cofactor">
    <cofactor evidence="1">
        <name>Mg(2+)</name>
        <dbReference type="ChEBI" id="CHEBI:18420"/>
    </cofactor>
</comment>
<dbReference type="EMBL" id="CP042912">
    <property type="protein sequence ID" value="QEG23222.1"/>
    <property type="molecule type" value="Genomic_DNA"/>
</dbReference>
<evidence type="ECO:0000256" key="3">
    <source>
        <dbReference type="ARBA" id="ARBA00022553"/>
    </source>
</evidence>
<evidence type="ECO:0000256" key="2">
    <source>
        <dbReference type="ARBA" id="ARBA00010231"/>
    </source>
</evidence>
<dbReference type="EC" id="5.4.2.10" evidence="12"/>
<keyword evidence="13" id="KW-1185">Reference proteome</keyword>
<dbReference type="STRING" id="980251.GCA_001642875_00514"/>
<dbReference type="PRINTS" id="PR00509">
    <property type="entry name" value="PGMPMM"/>
</dbReference>
<dbReference type="PROSITE" id="PS00710">
    <property type="entry name" value="PGM_PMM"/>
    <property type="match status" value="1"/>
</dbReference>
<feature type="domain" description="Alpha-D-phosphohexomutase C-terminal" evidence="8">
    <location>
        <begin position="398"/>
        <end position="448"/>
    </location>
</feature>
<dbReference type="InterPro" id="IPR024086">
    <property type="entry name" value="GlmM_arc-type"/>
</dbReference>
<dbReference type="Gene3D" id="3.40.120.10">
    <property type="entry name" value="Alpha-D-Glucose-1,6-Bisphosphate, subunit A, domain 3"/>
    <property type="match status" value="3"/>
</dbReference>
<feature type="domain" description="Alpha-D-phosphohexomutase alpha/beta/alpha" evidence="9">
    <location>
        <begin position="14"/>
        <end position="137"/>
    </location>
</feature>
<dbReference type="InterPro" id="IPR005841">
    <property type="entry name" value="Alpha-D-phosphohexomutase_SF"/>
</dbReference>
<keyword evidence="3" id="KW-0597">Phosphoprotein</keyword>
<dbReference type="PANTHER" id="PTHR42946">
    <property type="entry name" value="PHOSPHOHEXOSE MUTASE"/>
    <property type="match status" value="1"/>
</dbReference>
<dbReference type="OrthoDB" id="9806956at2"/>
<evidence type="ECO:0000313" key="13">
    <source>
        <dbReference type="Proteomes" id="UP000322214"/>
    </source>
</evidence>
<organism evidence="12 13">
    <name type="scientific">Mariniblastus fucicola</name>
    <dbReference type="NCBI Taxonomy" id="980251"/>
    <lineage>
        <taxon>Bacteria</taxon>
        <taxon>Pseudomonadati</taxon>
        <taxon>Planctomycetota</taxon>
        <taxon>Planctomycetia</taxon>
        <taxon>Pirellulales</taxon>
        <taxon>Pirellulaceae</taxon>
        <taxon>Mariniblastus</taxon>
    </lineage>
</organism>
<dbReference type="GO" id="GO:0009252">
    <property type="term" value="P:peptidoglycan biosynthetic process"/>
    <property type="evidence" value="ECO:0007669"/>
    <property type="project" value="TreeGrafter"/>
</dbReference>
<evidence type="ECO:0000313" key="12">
    <source>
        <dbReference type="EMBL" id="QEG23222.1"/>
    </source>
</evidence>
<dbReference type="PANTHER" id="PTHR42946:SF1">
    <property type="entry name" value="PHOSPHOGLUCOMUTASE (ALPHA-D-GLUCOSE-1,6-BISPHOSPHATE-DEPENDENT)"/>
    <property type="match status" value="1"/>
</dbReference>
<dbReference type="InterPro" id="IPR005845">
    <property type="entry name" value="A-D-PHexomutase_a/b/a-II"/>
</dbReference>
<dbReference type="Gene3D" id="3.30.310.50">
    <property type="entry name" value="Alpha-D-phosphohexomutase, C-terminal domain"/>
    <property type="match status" value="1"/>
</dbReference>
<dbReference type="InterPro" id="IPR005843">
    <property type="entry name" value="A-D-PHexomutase_C"/>
</dbReference>
<feature type="domain" description="Alpha-D-phosphohexomutase alpha/beta/alpha" evidence="11">
    <location>
        <begin position="265"/>
        <end position="368"/>
    </location>
</feature>
<dbReference type="NCBIfam" id="TIGR03990">
    <property type="entry name" value="Arch_GlmM"/>
    <property type="match status" value="1"/>
</dbReference>
<evidence type="ECO:0000256" key="5">
    <source>
        <dbReference type="ARBA" id="ARBA00022842"/>
    </source>
</evidence>
<keyword evidence="6 12" id="KW-0413">Isomerase</keyword>
<gene>
    <name evidence="12" type="primary">glmM</name>
    <name evidence="12" type="ORF">MFFC18_31180</name>
</gene>
<evidence type="ECO:0000259" key="11">
    <source>
        <dbReference type="Pfam" id="PF02880"/>
    </source>
</evidence>
<evidence type="ECO:0000256" key="7">
    <source>
        <dbReference type="RuleBase" id="RU004326"/>
    </source>
</evidence>
<evidence type="ECO:0000256" key="6">
    <source>
        <dbReference type="ARBA" id="ARBA00023235"/>
    </source>
</evidence>
<dbReference type="GO" id="GO:0005829">
    <property type="term" value="C:cytosol"/>
    <property type="evidence" value="ECO:0007669"/>
    <property type="project" value="TreeGrafter"/>
</dbReference>
<dbReference type="Pfam" id="PF00408">
    <property type="entry name" value="PGM_PMM_IV"/>
    <property type="match status" value="1"/>
</dbReference>
<comment type="similarity">
    <text evidence="2 7">Belongs to the phosphohexose mutase family.</text>
</comment>
<dbReference type="Pfam" id="PF02880">
    <property type="entry name" value="PGM_PMM_III"/>
    <property type="match status" value="1"/>
</dbReference>
<name>A0A5B9PE61_9BACT</name>
<dbReference type="InterPro" id="IPR050060">
    <property type="entry name" value="Phosphoglucosamine_mutase"/>
</dbReference>
<proteinExistence type="inferred from homology"/>
<evidence type="ECO:0000256" key="4">
    <source>
        <dbReference type="ARBA" id="ARBA00022723"/>
    </source>
</evidence>
<dbReference type="InterPro" id="IPR005844">
    <property type="entry name" value="A-D-PHexomutase_a/b/a-I"/>
</dbReference>
<dbReference type="Pfam" id="PF02878">
    <property type="entry name" value="PGM_PMM_I"/>
    <property type="match status" value="1"/>
</dbReference>
<dbReference type="GO" id="GO:0004615">
    <property type="term" value="F:phosphomannomutase activity"/>
    <property type="evidence" value="ECO:0007669"/>
    <property type="project" value="TreeGrafter"/>
</dbReference>
<dbReference type="GO" id="GO:0006048">
    <property type="term" value="P:UDP-N-acetylglucosamine biosynthetic process"/>
    <property type="evidence" value="ECO:0007669"/>
    <property type="project" value="TreeGrafter"/>
</dbReference>
<dbReference type="SUPFAM" id="SSF53738">
    <property type="entry name" value="Phosphoglucomutase, first 3 domains"/>
    <property type="match status" value="3"/>
</dbReference>
<keyword evidence="4 7" id="KW-0479">Metal-binding</keyword>
<feature type="domain" description="Alpha-D-phosphohexomutase alpha/beta/alpha" evidence="10">
    <location>
        <begin position="159"/>
        <end position="258"/>
    </location>
</feature>
<sequence>MNTSAKSEPIISVSGLRGIVGESLDPLLAIKFTTAYVQLLDAEGPIVVTRDGRTTGPMLAQAICSGLASIGRDVIYGDVAATPTTGILVREHNAAGGIQISASHNPPPYNGIKLFDATGRVINAEAGEKVIAAYRDYQLQSVTWEHVGTVTNLEDTTSAHLASVLATVNAEAIRSKKFKVVLDSHHGAGSVLGQQLLEALDCEYQCLGAEPDGLFEHPPEPTEANLQDTAKKSVDFGADAVFCQDPDADRLAIIDGSGSYIGEEYTLAITLNHRLQQTPGDVVINCSSSRMSADICDANGSTLHLSAVGEANVTGKMSELNAVYGGEGNGGPIDPKVGYVRDSFVAMAQVLDAMAATGKSVAELKADIPSYEICKTKVAIDRDKVPSLYAKLQEKFSDAEHGTMDGLRLDWSDKWMLVRPSNTEPIVRAIAEATSMDEAKKLCDAAAEIAASL</sequence>
<dbReference type="RefSeq" id="WP_075083308.1">
    <property type="nucleotide sequence ID" value="NZ_CP042912.1"/>
</dbReference>
<dbReference type="GO" id="GO:0000287">
    <property type="term" value="F:magnesium ion binding"/>
    <property type="evidence" value="ECO:0007669"/>
    <property type="project" value="InterPro"/>
</dbReference>
<protein>
    <submittedName>
        <fullName evidence="12">Phosphoglucosamine mutase</fullName>
        <ecNumber evidence="12">5.4.2.10</ecNumber>
    </submittedName>
</protein>
<dbReference type="InterPro" id="IPR016066">
    <property type="entry name" value="A-D-PHexomutase_CS"/>
</dbReference>
<dbReference type="SUPFAM" id="SSF55957">
    <property type="entry name" value="Phosphoglucomutase, C-terminal domain"/>
    <property type="match status" value="1"/>
</dbReference>
<reference evidence="12 13" key="1">
    <citation type="submission" date="2019-08" db="EMBL/GenBank/DDBJ databases">
        <title>Deep-cultivation of Planctomycetes and their phenomic and genomic characterization uncovers novel biology.</title>
        <authorList>
            <person name="Wiegand S."/>
            <person name="Jogler M."/>
            <person name="Boedeker C."/>
            <person name="Pinto D."/>
            <person name="Vollmers J."/>
            <person name="Rivas-Marin E."/>
            <person name="Kohn T."/>
            <person name="Peeters S.H."/>
            <person name="Heuer A."/>
            <person name="Rast P."/>
            <person name="Oberbeckmann S."/>
            <person name="Bunk B."/>
            <person name="Jeske O."/>
            <person name="Meyerdierks A."/>
            <person name="Storesund J.E."/>
            <person name="Kallscheuer N."/>
            <person name="Luecker S."/>
            <person name="Lage O.M."/>
            <person name="Pohl T."/>
            <person name="Merkel B.J."/>
            <person name="Hornburger P."/>
            <person name="Mueller R.-W."/>
            <person name="Bruemmer F."/>
            <person name="Labrenz M."/>
            <person name="Spormann A.M."/>
            <person name="Op den Camp H."/>
            <person name="Overmann J."/>
            <person name="Amann R."/>
            <person name="Jetten M.S.M."/>
            <person name="Mascher T."/>
            <person name="Medema M.H."/>
            <person name="Devos D.P."/>
            <person name="Kaster A.-K."/>
            <person name="Ovreas L."/>
            <person name="Rohde M."/>
            <person name="Galperin M.Y."/>
            <person name="Jogler C."/>
        </authorList>
    </citation>
    <scope>NUCLEOTIDE SEQUENCE [LARGE SCALE GENOMIC DNA]</scope>
    <source>
        <strain evidence="12 13">FC18</strain>
    </source>
</reference>
<dbReference type="GO" id="GO:0005975">
    <property type="term" value="P:carbohydrate metabolic process"/>
    <property type="evidence" value="ECO:0007669"/>
    <property type="project" value="InterPro"/>
</dbReference>
<evidence type="ECO:0000256" key="1">
    <source>
        <dbReference type="ARBA" id="ARBA00001946"/>
    </source>
</evidence>
<dbReference type="InterPro" id="IPR016055">
    <property type="entry name" value="A-D-PHexomutase_a/b/a-I/II/III"/>
</dbReference>
<dbReference type="GO" id="GO:0008966">
    <property type="term" value="F:phosphoglucosamine mutase activity"/>
    <property type="evidence" value="ECO:0007669"/>
    <property type="project" value="UniProtKB-EC"/>
</dbReference>
<dbReference type="KEGG" id="mff:MFFC18_31180"/>
<keyword evidence="5 7" id="KW-0460">Magnesium</keyword>
<evidence type="ECO:0000259" key="9">
    <source>
        <dbReference type="Pfam" id="PF02878"/>
    </source>
</evidence>
<evidence type="ECO:0000259" key="10">
    <source>
        <dbReference type="Pfam" id="PF02879"/>
    </source>
</evidence>
<accession>A0A5B9PE61</accession>
<evidence type="ECO:0000259" key="8">
    <source>
        <dbReference type="Pfam" id="PF00408"/>
    </source>
</evidence>
<dbReference type="Proteomes" id="UP000322214">
    <property type="component" value="Chromosome"/>
</dbReference>